<reference evidence="1 2" key="1">
    <citation type="submission" date="2020-07" db="EMBL/GenBank/DDBJ databases">
        <title>Sequencing the genomes of 1000 actinobacteria strains.</title>
        <authorList>
            <person name="Klenk H.-P."/>
        </authorList>
    </citation>
    <scope>NUCLEOTIDE SEQUENCE [LARGE SCALE GENOMIC DNA]</scope>
    <source>
        <strain evidence="1 2">DSM 22083</strain>
    </source>
</reference>
<keyword evidence="2" id="KW-1185">Reference proteome</keyword>
<dbReference type="RefSeq" id="WP_179753505.1">
    <property type="nucleotide sequence ID" value="NZ_JACCBU010000001.1"/>
</dbReference>
<proteinExistence type="predicted"/>
<gene>
    <name evidence="1" type="ORF">BKA15_003926</name>
</gene>
<evidence type="ECO:0000313" key="2">
    <source>
        <dbReference type="Proteomes" id="UP000569914"/>
    </source>
</evidence>
<dbReference type="EMBL" id="JACCBU010000001">
    <property type="protein sequence ID" value="NYE72597.1"/>
    <property type="molecule type" value="Genomic_DNA"/>
</dbReference>
<comment type="caution">
    <text evidence="1">The sequence shown here is derived from an EMBL/GenBank/DDBJ whole genome shotgun (WGS) entry which is preliminary data.</text>
</comment>
<name>A0A7Y9I9C7_9ACTN</name>
<accession>A0A7Y9I9C7</accession>
<organism evidence="1 2">
    <name type="scientific">Microlunatus parietis</name>
    <dbReference type="NCBI Taxonomy" id="682979"/>
    <lineage>
        <taxon>Bacteria</taxon>
        <taxon>Bacillati</taxon>
        <taxon>Actinomycetota</taxon>
        <taxon>Actinomycetes</taxon>
        <taxon>Propionibacteriales</taxon>
        <taxon>Propionibacteriaceae</taxon>
        <taxon>Microlunatus</taxon>
    </lineage>
</organism>
<dbReference type="Proteomes" id="UP000569914">
    <property type="component" value="Unassembled WGS sequence"/>
</dbReference>
<sequence length="304" mass="33783">MISDSHPVRHYLGRWRPKTSDRTAPLHTTDQLSSAEVKAIHHAENELLDANTNSAYFVLRDQRRALDLVLADVVKEWSNQDAEYMALRRRVSTALENFLSSLRAFDDKTCASLSAKYGKESKPYRVFKAALSLEYDNQAAYRIAYKLRNFMQHAGTVMRLEINEKLDDSGERSVTASAILPPQELLAWNGWGSTVKRDLSAMSGVIDAQILCDRVTDSCGRAYANAVLAQEAALKAAADLLVSYEARGPQPIDGRLTILTLPEQVDGLKGSSWTDVMVGLATGLDRFLAECRRATEKYGPVEVD</sequence>
<protein>
    <submittedName>
        <fullName evidence="1">Uncharacterized protein</fullName>
    </submittedName>
</protein>
<dbReference type="AlphaFoldDB" id="A0A7Y9I9C7"/>
<evidence type="ECO:0000313" key="1">
    <source>
        <dbReference type="EMBL" id="NYE72597.1"/>
    </source>
</evidence>